<sequence length="470" mass="53337">MILTLFRCRPRCVLFAALLLIVVLVTITGAHPKLRHFAHIQYNYYVADRGTGGGPPLYTALRKWEAALPQHNLSLPFPEGKSGRYVKFSNQERVLGWNNCFNEVLMNAHLAYVSERAYVFQDYEWAHEHYQWPEDRWLSIWPRTPLTAIVSGPVAGGPFEEGDPAPRAVSANWFDVVCPRRERRYINTRDVKPAVAEASGLEVLKHWQAILEGAPERCIEVVYTKGEWFPQTFDLSLFGSPRLLNLWPSFSASPISRLLRGSPIVRSAVERNMQLFLPRGPRPPHPTPHDPFARMLALHLRRGDYEGHCRGLGSGNAVFYSWNLFPHLPDRFVSEPNAPGKDERFLARCWPDRDGVVRKAAAVRADYLAHMHNATSGASEGTLDFLYILTNEKTAWLDGLKDALRADGWTIATSQELVLDKEQTDVSMAVDMEIARRAAVFVGNGWSSFTSNIVYQRLVDKRDPITIRFT</sequence>
<evidence type="ECO:0000313" key="2">
    <source>
        <dbReference type="Proteomes" id="UP001221757"/>
    </source>
</evidence>
<dbReference type="Gene3D" id="3.40.50.11350">
    <property type="match status" value="1"/>
</dbReference>
<organism evidence="1 2">
    <name type="scientific">Mycena rosella</name>
    <name type="common">Pink bonnet</name>
    <name type="synonym">Agaricus rosellus</name>
    <dbReference type="NCBI Taxonomy" id="1033263"/>
    <lineage>
        <taxon>Eukaryota</taxon>
        <taxon>Fungi</taxon>
        <taxon>Dikarya</taxon>
        <taxon>Basidiomycota</taxon>
        <taxon>Agaricomycotina</taxon>
        <taxon>Agaricomycetes</taxon>
        <taxon>Agaricomycetidae</taxon>
        <taxon>Agaricales</taxon>
        <taxon>Marasmiineae</taxon>
        <taxon>Mycenaceae</taxon>
        <taxon>Mycena</taxon>
    </lineage>
</organism>
<comment type="caution">
    <text evidence="1">The sequence shown here is derived from an EMBL/GenBank/DDBJ whole genome shotgun (WGS) entry which is preliminary data.</text>
</comment>
<dbReference type="Proteomes" id="UP001221757">
    <property type="component" value="Unassembled WGS sequence"/>
</dbReference>
<dbReference type="CDD" id="cd11296">
    <property type="entry name" value="O-FucT_like"/>
    <property type="match status" value="1"/>
</dbReference>
<keyword evidence="2" id="KW-1185">Reference proteome</keyword>
<evidence type="ECO:0000313" key="1">
    <source>
        <dbReference type="EMBL" id="KAJ7664749.1"/>
    </source>
</evidence>
<dbReference type="EMBL" id="JARKIE010000221">
    <property type="protein sequence ID" value="KAJ7664749.1"/>
    <property type="molecule type" value="Genomic_DNA"/>
</dbReference>
<reference evidence="1" key="1">
    <citation type="submission" date="2023-03" db="EMBL/GenBank/DDBJ databases">
        <title>Massive genome expansion in bonnet fungi (Mycena s.s.) driven by repeated elements and novel gene families across ecological guilds.</title>
        <authorList>
            <consortium name="Lawrence Berkeley National Laboratory"/>
            <person name="Harder C.B."/>
            <person name="Miyauchi S."/>
            <person name="Viragh M."/>
            <person name="Kuo A."/>
            <person name="Thoen E."/>
            <person name="Andreopoulos B."/>
            <person name="Lu D."/>
            <person name="Skrede I."/>
            <person name="Drula E."/>
            <person name="Henrissat B."/>
            <person name="Morin E."/>
            <person name="Kohler A."/>
            <person name="Barry K."/>
            <person name="LaButti K."/>
            <person name="Morin E."/>
            <person name="Salamov A."/>
            <person name="Lipzen A."/>
            <person name="Mereny Z."/>
            <person name="Hegedus B."/>
            <person name="Baldrian P."/>
            <person name="Stursova M."/>
            <person name="Weitz H."/>
            <person name="Taylor A."/>
            <person name="Grigoriev I.V."/>
            <person name="Nagy L.G."/>
            <person name="Martin F."/>
            <person name="Kauserud H."/>
        </authorList>
    </citation>
    <scope>NUCLEOTIDE SEQUENCE</scope>
    <source>
        <strain evidence="1">CBHHK067</strain>
    </source>
</reference>
<accession>A0AAD7CUS9</accession>
<gene>
    <name evidence="1" type="ORF">B0H17DRAFT_298271</name>
</gene>
<proteinExistence type="predicted"/>
<dbReference type="AlphaFoldDB" id="A0AAD7CUS9"/>
<protein>
    <submittedName>
        <fullName evidence="1">Uncharacterized protein</fullName>
    </submittedName>
</protein>
<name>A0AAD7CUS9_MYCRO</name>